<evidence type="ECO:0000313" key="2">
    <source>
        <dbReference type="Proteomes" id="UP000265715"/>
    </source>
</evidence>
<dbReference type="InterPro" id="IPR001387">
    <property type="entry name" value="Cro/C1-type_HTH"/>
</dbReference>
<dbReference type="SUPFAM" id="SSF47413">
    <property type="entry name" value="lambda repressor-like DNA-binding domains"/>
    <property type="match status" value="1"/>
</dbReference>
<gene>
    <name evidence="1" type="ORF">Mterra_00534</name>
</gene>
<accession>A0A399F2J5</accession>
<organism evidence="1 2">
    <name type="scientific">Calidithermus terrae</name>
    <dbReference type="NCBI Taxonomy" id="1408545"/>
    <lineage>
        <taxon>Bacteria</taxon>
        <taxon>Thermotogati</taxon>
        <taxon>Deinococcota</taxon>
        <taxon>Deinococci</taxon>
        <taxon>Thermales</taxon>
        <taxon>Thermaceae</taxon>
        <taxon>Calidithermus</taxon>
    </lineage>
</organism>
<sequence>MVEMREALLDLMAALGLRQRDLAHLAGVSEPTLSKAFASDQAFADFFRRNPEAAQTLLNLSDPDVQWALLQEQARRHLARCLARWLDVHSTVARDLAEELVRQYRVRVPRWDDPHPDARPR</sequence>
<name>A0A399F2J5_9DEIN</name>
<keyword evidence="2" id="KW-1185">Reference proteome</keyword>
<dbReference type="GO" id="GO:0003677">
    <property type="term" value="F:DNA binding"/>
    <property type="evidence" value="ECO:0007669"/>
    <property type="project" value="InterPro"/>
</dbReference>
<dbReference type="AlphaFoldDB" id="A0A399F2J5"/>
<evidence type="ECO:0000313" key="1">
    <source>
        <dbReference type="EMBL" id="RIH90303.1"/>
    </source>
</evidence>
<dbReference type="EMBL" id="QXDL01000012">
    <property type="protein sequence ID" value="RIH90303.1"/>
    <property type="molecule type" value="Genomic_DNA"/>
</dbReference>
<reference evidence="1 2" key="1">
    <citation type="submission" date="2018-08" db="EMBL/GenBank/DDBJ databases">
        <title>Meiothermus terrae DSM 26712 genome sequencing project.</title>
        <authorList>
            <person name="Da Costa M.S."/>
            <person name="Albuquerque L."/>
            <person name="Raposo P."/>
            <person name="Froufe H.J.C."/>
            <person name="Barroso C.S."/>
            <person name="Egas C."/>
        </authorList>
    </citation>
    <scope>NUCLEOTIDE SEQUENCE [LARGE SCALE GENOMIC DNA]</scope>
    <source>
        <strain evidence="1 2">DSM 26712</strain>
    </source>
</reference>
<dbReference type="Proteomes" id="UP000265715">
    <property type="component" value="Unassembled WGS sequence"/>
</dbReference>
<comment type="caution">
    <text evidence="1">The sequence shown here is derived from an EMBL/GenBank/DDBJ whole genome shotgun (WGS) entry which is preliminary data.</text>
</comment>
<dbReference type="InterPro" id="IPR010982">
    <property type="entry name" value="Lambda_DNA-bd_dom_sf"/>
</dbReference>
<dbReference type="CDD" id="cd00093">
    <property type="entry name" value="HTH_XRE"/>
    <property type="match status" value="1"/>
</dbReference>
<proteinExistence type="predicted"/>
<protein>
    <submittedName>
        <fullName evidence="1">Uncharacterized protein</fullName>
    </submittedName>
</protein>